<feature type="domain" description="Lipid/polyisoprenoid-binding YceI-like" evidence="2">
    <location>
        <begin position="15"/>
        <end position="181"/>
    </location>
</feature>
<dbReference type="InterPro" id="IPR007372">
    <property type="entry name" value="Lipid/polyisoprenoid-bd_YceI"/>
</dbReference>
<evidence type="ECO:0000259" key="2">
    <source>
        <dbReference type="SMART" id="SM00867"/>
    </source>
</evidence>
<dbReference type="InterPro" id="IPR036761">
    <property type="entry name" value="TTHA0802/YceI-like_sf"/>
</dbReference>
<dbReference type="SUPFAM" id="SSF101874">
    <property type="entry name" value="YceI-like"/>
    <property type="match status" value="1"/>
</dbReference>
<name>A0AAE4RDE4_MYCIT</name>
<proteinExistence type="inferred from homology"/>
<comment type="caution">
    <text evidence="3">The sequence shown here is derived from an EMBL/GenBank/DDBJ whole genome shotgun (WGS) entry which is preliminary data.</text>
</comment>
<dbReference type="PANTHER" id="PTHR34406:SF1">
    <property type="entry name" value="PROTEIN YCEI"/>
    <property type="match status" value="1"/>
</dbReference>
<accession>A0AAE4RDE4</accession>
<sequence>MSSATDEMPGYLPGIWAIDPARSGLTFSVGHLGVHTVHGTLSVSGRIVMAEDPLDSAVDATIDLGSVNTGSKGRDEAIRSAHLLDVSSRPTATYRSQRLDLAEPPGEFLLHGDLELLGVTREVPMRIRLQRSTSGGSHQPVITAAGEFTRRDFGLMYQARPRFLDRAISSSVGVKVRLEAASAAATEGIGR</sequence>
<dbReference type="AlphaFoldDB" id="A0AAE4RDE4"/>
<evidence type="ECO:0000256" key="1">
    <source>
        <dbReference type="ARBA" id="ARBA00008812"/>
    </source>
</evidence>
<comment type="similarity">
    <text evidence="1">Belongs to the UPF0312 family.</text>
</comment>
<dbReference type="PANTHER" id="PTHR34406">
    <property type="entry name" value="PROTEIN YCEI"/>
    <property type="match status" value="1"/>
</dbReference>
<dbReference type="Pfam" id="PF04264">
    <property type="entry name" value="YceI"/>
    <property type="match status" value="1"/>
</dbReference>
<dbReference type="SMART" id="SM00867">
    <property type="entry name" value="YceI"/>
    <property type="match status" value="1"/>
</dbReference>
<dbReference type="Proteomes" id="UP001187143">
    <property type="component" value="Unassembled WGS sequence"/>
</dbReference>
<evidence type="ECO:0000313" key="3">
    <source>
        <dbReference type="EMBL" id="MDV7012054.1"/>
    </source>
</evidence>
<organism evidence="3 4">
    <name type="scientific">Mycobacterium intracellulare</name>
    <dbReference type="NCBI Taxonomy" id="1767"/>
    <lineage>
        <taxon>Bacteria</taxon>
        <taxon>Bacillati</taxon>
        <taxon>Actinomycetota</taxon>
        <taxon>Actinomycetes</taxon>
        <taxon>Mycobacteriales</taxon>
        <taxon>Mycobacteriaceae</taxon>
        <taxon>Mycobacterium</taxon>
        <taxon>Mycobacterium avium complex (MAC)</taxon>
    </lineage>
</organism>
<evidence type="ECO:0000313" key="4">
    <source>
        <dbReference type="Proteomes" id="UP001187143"/>
    </source>
</evidence>
<protein>
    <submittedName>
        <fullName evidence="3">YceI family protein</fullName>
    </submittedName>
</protein>
<dbReference type="EMBL" id="JAWLLD010000005">
    <property type="protein sequence ID" value="MDV7012054.1"/>
    <property type="molecule type" value="Genomic_DNA"/>
</dbReference>
<dbReference type="RefSeq" id="WP_317727651.1">
    <property type="nucleotide sequence ID" value="NZ_JAWLLC010000008.1"/>
</dbReference>
<dbReference type="Gene3D" id="2.40.128.110">
    <property type="entry name" value="Lipid/polyisoprenoid-binding, YceI-like"/>
    <property type="match status" value="1"/>
</dbReference>
<reference evidence="3" key="1">
    <citation type="submission" date="2023-10" db="EMBL/GenBank/DDBJ databases">
        <title>Characterization and genome sequence of Mycobacterium intracellulare ABSURDO, a novel pathogenic isolate with three colony morphotypes that vary in growth and acid-fastness.</title>
        <authorList>
            <person name="Jude B.A."/>
            <person name="Robinson R.T."/>
        </authorList>
    </citation>
    <scope>NUCLEOTIDE SEQUENCE</scope>
    <source>
        <strain evidence="3">ABSURDO Component B</strain>
    </source>
</reference>
<gene>
    <name evidence="3" type="ORF">R4F53_07045</name>
</gene>